<name>A0A8H7IV80_9PLEO</name>
<dbReference type="EMBL" id="RZGK01000020">
    <property type="protein sequence ID" value="KAF9691664.1"/>
    <property type="molecule type" value="Genomic_DNA"/>
</dbReference>
<dbReference type="Proteomes" id="UP000651452">
    <property type="component" value="Unassembled WGS sequence"/>
</dbReference>
<gene>
    <name evidence="3" type="ORF">EKO04_010396</name>
</gene>
<evidence type="ECO:0000256" key="1">
    <source>
        <dbReference type="SAM" id="MobiDB-lite"/>
    </source>
</evidence>
<comment type="caution">
    <text evidence="3">The sequence shown here is derived from an EMBL/GenBank/DDBJ whole genome shotgun (WGS) entry which is preliminary data.</text>
</comment>
<accession>A0A8H7IV80</accession>
<feature type="signal peptide" evidence="2">
    <location>
        <begin position="1"/>
        <end position="21"/>
    </location>
</feature>
<evidence type="ECO:0000256" key="2">
    <source>
        <dbReference type="SAM" id="SignalP"/>
    </source>
</evidence>
<evidence type="ECO:0000313" key="3">
    <source>
        <dbReference type="EMBL" id="KAF9691664.1"/>
    </source>
</evidence>
<evidence type="ECO:0000313" key="4">
    <source>
        <dbReference type="Proteomes" id="UP000651452"/>
    </source>
</evidence>
<sequence>MTKALLLVASAALLLTSVVKGANLTRADAKADAEIYLYPFNTADCTLSPVGSPMELKQGECVTFQGARSVKAMLNSDHQDWIDEVNELRTRCKLETFRVPGCSDSGKTDQYLYSRSGDMPEDFGRCLVGSHSIDGDQPLEYAFYSAKFVCSKPDPELSCTRIIEHTSWSMDSTGSAHPSVTTATYTGSLSEKGDSARMIKPTHIEQSKPTLEPRFEPGRETRSVWMLHPWSKSMECYLCYTKKTGDYGKIECRAGKKYPAQCGESFVDAGGEPVTPTIITEATTTATTTTHTTSTQMTVLSVSRRDDDDASMSDSDSDSTDIDLDLSQKRSWHTPVKFGHPFVDGARLCADAEWEKRGRPESYIKIQDCHICDDDDRDDSEWIGLPETRVQTVSRTTTTTNTIRHTLTRRHDQL</sequence>
<feature type="region of interest" description="Disordered" evidence="1">
    <location>
        <begin position="301"/>
        <end position="322"/>
    </location>
</feature>
<dbReference type="OrthoDB" id="3691081at2759"/>
<keyword evidence="4" id="KW-1185">Reference proteome</keyword>
<protein>
    <submittedName>
        <fullName evidence="3">Uncharacterized protein</fullName>
    </submittedName>
</protein>
<dbReference type="AlphaFoldDB" id="A0A8H7IV80"/>
<reference evidence="3" key="1">
    <citation type="submission" date="2018-12" db="EMBL/GenBank/DDBJ databases">
        <authorList>
            <person name="Syme R.A."/>
            <person name="Farfan-Caceres L."/>
            <person name="Lichtenzveig J."/>
        </authorList>
    </citation>
    <scope>NUCLEOTIDE SEQUENCE</scope>
    <source>
        <strain evidence="3">Al4</strain>
    </source>
</reference>
<organism evidence="3 4">
    <name type="scientific">Ascochyta lentis</name>
    <dbReference type="NCBI Taxonomy" id="205686"/>
    <lineage>
        <taxon>Eukaryota</taxon>
        <taxon>Fungi</taxon>
        <taxon>Dikarya</taxon>
        <taxon>Ascomycota</taxon>
        <taxon>Pezizomycotina</taxon>
        <taxon>Dothideomycetes</taxon>
        <taxon>Pleosporomycetidae</taxon>
        <taxon>Pleosporales</taxon>
        <taxon>Pleosporineae</taxon>
        <taxon>Didymellaceae</taxon>
        <taxon>Ascochyta</taxon>
    </lineage>
</organism>
<proteinExistence type="predicted"/>
<keyword evidence="2" id="KW-0732">Signal</keyword>
<reference evidence="3" key="2">
    <citation type="submission" date="2020-09" db="EMBL/GenBank/DDBJ databases">
        <title>Reference genome assembly for Australian Ascochyta lentis isolate Al4.</title>
        <authorList>
            <person name="Lee R.C."/>
            <person name="Farfan-Caceres L.M."/>
            <person name="Debler J.W."/>
            <person name="Williams A.H."/>
            <person name="Henares B.M."/>
        </authorList>
    </citation>
    <scope>NUCLEOTIDE SEQUENCE</scope>
    <source>
        <strain evidence="3">Al4</strain>
    </source>
</reference>
<feature type="compositionally biased region" description="Acidic residues" evidence="1">
    <location>
        <begin position="308"/>
        <end position="322"/>
    </location>
</feature>
<feature type="chain" id="PRO_5034840783" evidence="2">
    <location>
        <begin position="22"/>
        <end position="414"/>
    </location>
</feature>